<sequence length="125" mass="14237">MYPGGTAKTTVPDPEELHAAAANLPGAKAEGERVLKPMMTERRGEEFSAGSEDGIMEERWINKQKQTREEGRRQRETSRNLRLWSEEGDWEERWSAHTGHSLGRAWPRQLHREIQAGNGENGDLD</sequence>
<feature type="compositionally biased region" description="Basic and acidic residues" evidence="1">
    <location>
        <begin position="37"/>
        <end position="46"/>
    </location>
</feature>
<proteinExistence type="predicted"/>
<organism evidence="2 3">
    <name type="scientific">Pleurodeles waltl</name>
    <name type="common">Iberian ribbed newt</name>
    <dbReference type="NCBI Taxonomy" id="8319"/>
    <lineage>
        <taxon>Eukaryota</taxon>
        <taxon>Metazoa</taxon>
        <taxon>Chordata</taxon>
        <taxon>Craniata</taxon>
        <taxon>Vertebrata</taxon>
        <taxon>Euteleostomi</taxon>
        <taxon>Amphibia</taxon>
        <taxon>Batrachia</taxon>
        <taxon>Caudata</taxon>
        <taxon>Salamandroidea</taxon>
        <taxon>Salamandridae</taxon>
        <taxon>Pleurodelinae</taxon>
        <taxon>Pleurodeles</taxon>
    </lineage>
</organism>
<protein>
    <submittedName>
        <fullName evidence="2">Uncharacterized protein</fullName>
    </submittedName>
</protein>
<evidence type="ECO:0000256" key="1">
    <source>
        <dbReference type="SAM" id="MobiDB-lite"/>
    </source>
</evidence>
<accession>A0AAV7M5H3</accession>
<dbReference type="EMBL" id="JANPWB010000014">
    <property type="protein sequence ID" value="KAJ1099036.1"/>
    <property type="molecule type" value="Genomic_DNA"/>
</dbReference>
<evidence type="ECO:0000313" key="2">
    <source>
        <dbReference type="EMBL" id="KAJ1099036.1"/>
    </source>
</evidence>
<dbReference type="AlphaFoldDB" id="A0AAV7M5H3"/>
<keyword evidence="3" id="KW-1185">Reference proteome</keyword>
<comment type="caution">
    <text evidence="2">The sequence shown here is derived from an EMBL/GenBank/DDBJ whole genome shotgun (WGS) entry which is preliminary data.</text>
</comment>
<reference evidence="2" key="1">
    <citation type="journal article" date="2022" name="bioRxiv">
        <title>Sequencing and chromosome-scale assembly of the giantPleurodeles waltlgenome.</title>
        <authorList>
            <person name="Brown T."/>
            <person name="Elewa A."/>
            <person name="Iarovenko S."/>
            <person name="Subramanian E."/>
            <person name="Araus A.J."/>
            <person name="Petzold A."/>
            <person name="Susuki M."/>
            <person name="Suzuki K.-i.T."/>
            <person name="Hayashi T."/>
            <person name="Toyoda A."/>
            <person name="Oliveira C."/>
            <person name="Osipova E."/>
            <person name="Leigh N.D."/>
            <person name="Simon A."/>
            <person name="Yun M.H."/>
        </authorList>
    </citation>
    <scope>NUCLEOTIDE SEQUENCE</scope>
    <source>
        <strain evidence="2">20211129_DDA</strain>
        <tissue evidence="2">Liver</tissue>
    </source>
</reference>
<gene>
    <name evidence="2" type="ORF">NDU88_004140</name>
</gene>
<feature type="region of interest" description="Disordered" evidence="1">
    <location>
        <begin position="37"/>
        <end position="80"/>
    </location>
</feature>
<feature type="compositionally biased region" description="Basic and acidic residues" evidence="1">
    <location>
        <begin position="56"/>
        <end position="79"/>
    </location>
</feature>
<dbReference type="Proteomes" id="UP001066276">
    <property type="component" value="Chromosome 10"/>
</dbReference>
<name>A0AAV7M5H3_PLEWA</name>
<evidence type="ECO:0000313" key="3">
    <source>
        <dbReference type="Proteomes" id="UP001066276"/>
    </source>
</evidence>